<name>A0ACC0UY97_9HYPO</name>
<evidence type="ECO:0000313" key="2">
    <source>
        <dbReference type="Proteomes" id="UP001163324"/>
    </source>
</evidence>
<gene>
    <name evidence="1" type="ORF">N3K66_005585</name>
</gene>
<comment type="caution">
    <text evidence="1">The sequence shown here is derived from an EMBL/GenBank/DDBJ whole genome shotgun (WGS) entry which is preliminary data.</text>
</comment>
<evidence type="ECO:0000313" key="1">
    <source>
        <dbReference type="EMBL" id="KAI9899124.1"/>
    </source>
</evidence>
<sequence length="777" mass="84661">MAPVCADPRQIVITLEPARRQALLKLVDDIISHMLAELDDSAENLGPVAVAESEAPTPKYNSPAPTPGPDSEGKLPSPLSPTEGLPAPPVEKASTGPNKLTKKPPKPTKSATEIHKAALQHVEDWKDEFAPKLMEIVCVQDDDKILGERRKRHDAVSKKRKSQLGEPDGLVNFGDSKTETDEDISSLRALYHPMDTQLTSVPVEDRKEALSCILLLLLSTGKYSAHSRTLSLYLASALELPQAFLAKEETEIAKSLMESSKADESQKQAMSAEEETAKRQQQNKFSRFWKVGLASVAGAAVIGVTGGLAAPLVAGALGGILGGVGLGGVASFLGVFWMNGALVGALFGAYGAKMTGELMDQYAKEVEDFKFIPLSLEKALIDPDRFSKKRKKEQQEERRLRVTIGVNGWLRSEEDVTKPWLVLGTDSEVFALRYEMKTLLQLGSAFYDLVSSFAWKTFKMEIIKRSVLATLWAALWPITVLAAASNVDNPFSRASNRSRKAGRLLADALINRVQGERPVTLVGYSLGAVAIHACLQSLAERQAFGLVDTVVIMGTPAPADPAHWRTLRSAVSGKIFNVFSENDMILGFVYRMHSLSLGVAGLQAIRGVGGVENLDLSQSVSGHMRYPDLVGEILRRCGFSDVEAGGMIEKDDVILMKEEHAQGNLIDLDEVAGKDDNHHQAAEKATSDLQGLKISGSDERQTEEKPPALPRRPTERAEEAADKNPPLPRRPTDKQEDEEAAPALPRRPTAEAQRPRRRSPSPEFQGIQMISNDTDTE</sequence>
<accession>A0ACC0UY97</accession>
<dbReference type="EMBL" id="CM047944">
    <property type="protein sequence ID" value="KAI9899124.1"/>
    <property type="molecule type" value="Genomic_DNA"/>
</dbReference>
<proteinExistence type="predicted"/>
<keyword evidence="2" id="KW-1185">Reference proteome</keyword>
<organism evidence="1 2">
    <name type="scientific">Trichothecium roseum</name>
    <dbReference type="NCBI Taxonomy" id="47278"/>
    <lineage>
        <taxon>Eukaryota</taxon>
        <taxon>Fungi</taxon>
        <taxon>Dikarya</taxon>
        <taxon>Ascomycota</taxon>
        <taxon>Pezizomycotina</taxon>
        <taxon>Sordariomycetes</taxon>
        <taxon>Hypocreomycetidae</taxon>
        <taxon>Hypocreales</taxon>
        <taxon>Hypocreales incertae sedis</taxon>
        <taxon>Trichothecium</taxon>
    </lineage>
</organism>
<reference evidence="1" key="1">
    <citation type="submission" date="2022-10" db="EMBL/GenBank/DDBJ databases">
        <title>Complete Genome of Trichothecium roseum strain YXFP-22015, a Plant Pathogen Isolated from Citrus.</title>
        <authorList>
            <person name="Wang Y."/>
            <person name="Zhu L."/>
        </authorList>
    </citation>
    <scope>NUCLEOTIDE SEQUENCE</scope>
    <source>
        <strain evidence="1">YXFP-22015</strain>
    </source>
</reference>
<dbReference type="Proteomes" id="UP001163324">
    <property type="component" value="Chromosome 5"/>
</dbReference>
<protein>
    <submittedName>
        <fullName evidence="1">Uncharacterized protein</fullName>
    </submittedName>
</protein>